<proteinExistence type="predicted"/>
<name>A0A177MYX1_9GAMM</name>
<comment type="caution">
    <text evidence="1">The sequence shown here is derived from an EMBL/GenBank/DDBJ whole genome shotgun (WGS) entry which is preliminary data.</text>
</comment>
<dbReference type="InterPro" id="IPR044691">
    <property type="entry name" value="DCC1_Trx"/>
</dbReference>
<dbReference type="OrthoDB" id="5294764at2"/>
<dbReference type="EMBL" id="LUUI01000160">
    <property type="protein sequence ID" value="OAI10099.1"/>
    <property type="molecule type" value="Genomic_DNA"/>
</dbReference>
<accession>A0A177MYX1</accession>
<dbReference type="Pfam" id="PF04134">
    <property type="entry name" value="DCC1-like"/>
    <property type="match status" value="1"/>
</dbReference>
<evidence type="ECO:0000313" key="2">
    <source>
        <dbReference type="Proteomes" id="UP000078476"/>
    </source>
</evidence>
<dbReference type="STRING" id="980561.A1359_02075"/>
<dbReference type="PANTHER" id="PTHR34290:SF2">
    <property type="entry name" value="OS04G0668800 PROTEIN"/>
    <property type="match status" value="1"/>
</dbReference>
<dbReference type="Proteomes" id="UP000078476">
    <property type="component" value="Unassembled WGS sequence"/>
</dbReference>
<evidence type="ECO:0000313" key="1">
    <source>
        <dbReference type="EMBL" id="OAI10099.1"/>
    </source>
</evidence>
<dbReference type="AlphaFoldDB" id="A0A177MYX1"/>
<gene>
    <name evidence="1" type="ORF">A1359_02075</name>
</gene>
<dbReference type="InterPro" id="IPR007263">
    <property type="entry name" value="DCC1-like"/>
</dbReference>
<protein>
    <submittedName>
        <fullName evidence="1">Thiol-disulfide oxidoreductase</fullName>
    </submittedName>
</protein>
<reference evidence="1 2" key="1">
    <citation type="submission" date="2016-03" db="EMBL/GenBank/DDBJ databases">
        <authorList>
            <person name="Ploux O."/>
        </authorList>
    </citation>
    <scope>NUCLEOTIDE SEQUENCE [LARGE SCALE GENOMIC DNA]</scope>
    <source>
        <strain evidence="1 2">R-45370</strain>
    </source>
</reference>
<dbReference type="PANTHER" id="PTHR34290">
    <property type="entry name" value="SI:CH73-390P7.2"/>
    <property type="match status" value="1"/>
</dbReference>
<sequence>MSSTVEKPPEDNKLIVYYDGACPKCIRDRKTYEKLSASSADQVCWFDITGQDLPLRELGIDPQKALSELHVRQPNGQIVSELDAYILLMNKVPLLKPVAWLIGLPLIRPLLARLYHWQVNRRLRRREV</sequence>
<dbReference type="RefSeq" id="WP_066987688.1">
    <property type="nucleotide sequence ID" value="NZ_LUUI01000160.1"/>
</dbReference>
<dbReference type="GO" id="GO:0015035">
    <property type="term" value="F:protein-disulfide reductase activity"/>
    <property type="evidence" value="ECO:0007669"/>
    <property type="project" value="InterPro"/>
</dbReference>
<keyword evidence="2" id="KW-1185">Reference proteome</keyword>
<organism evidence="1 2">
    <name type="scientific">Methylomonas lenta</name>
    <dbReference type="NCBI Taxonomy" id="980561"/>
    <lineage>
        <taxon>Bacteria</taxon>
        <taxon>Pseudomonadati</taxon>
        <taxon>Pseudomonadota</taxon>
        <taxon>Gammaproteobacteria</taxon>
        <taxon>Methylococcales</taxon>
        <taxon>Methylococcaceae</taxon>
        <taxon>Methylomonas</taxon>
    </lineage>
</organism>